<dbReference type="AlphaFoldDB" id="A0AA36CYW4"/>
<reference evidence="2" key="1">
    <citation type="submission" date="2023-06" db="EMBL/GenBank/DDBJ databases">
        <authorList>
            <person name="Delattre M."/>
        </authorList>
    </citation>
    <scope>NUCLEOTIDE SEQUENCE</scope>
    <source>
        <strain evidence="2">AF72</strain>
    </source>
</reference>
<keyword evidence="1" id="KW-0812">Transmembrane</keyword>
<gene>
    <name evidence="2" type="ORF">MSPICULIGERA_LOCUS15161</name>
</gene>
<dbReference type="InterPro" id="IPR019422">
    <property type="entry name" value="7TM_GPCR_serpentine_rcpt_Srh"/>
</dbReference>
<keyword evidence="1" id="KW-0472">Membrane</keyword>
<evidence type="ECO:0000256" key="1">
    <source>
        <dbReference type="SAM" id="Phobius"/>
    </source>
</evidence>
<sequence>MRHHSDDCGRVFGSCVPLRFHSYYLLDGRVNMSEKTRRLQKQLLNIFVPFATLAGPWGYGAVVVNWKLTTSPVMMHGIFYIDGVHGMLSSLEILLLTRPYRQYLYRLLTCAGYRKPSHTASPISFEAQTHRIRFHGKPSTGLHD</sequence>
<dbReference type="Pfam" id="PF10318">
    <property type="entry name" value="7TM_GPCR_Srh"/>
    <property type="match status" value="1"/>
</dbReference>
<evidence type="ECO:0000313" key="3">
    <source>
        <dbReference type="Proteomes" id="UP001177023"/>
    </source>
</evidence>
<feature type="transmembrane region" description="Helical" evidence="1">
    <location>
        <begin position="78"/>
        <end position="97"/>
    </location>
</feature>
<proteinExistence type="predicted"/>
<dbReference type="EMBL" id="CATQJA010002647">
    <property type="protein sequence ID" value="CAJ0576877.1"/>
    <property type="molecule type" value="Genomic_DNA"/>
</dbReference>
<name>A0AA36CYW4_9BILA</name>
<keyword evidence="3" id="KW-1185">Reference proteome</keyword>
<organism evidence="2 3">
    <name type="scientific">Mesorhabditis spiculigera</name>
    <dbReference type="NCBI Taxonomy" id="96644"/>
    <lineage>
        <taxon>Eukaryota</taxon>
        <taxon>Metazoa</taxon>
        <taxon>Ecdysozoa</taxon>
        <taxon>Nematoda</taxon>
        <taxon>Chromadorea</taxon>
        <taxon>Rhabditida</taxon>
        <taxon>Rhabditina</taxon>
        <taxon>Rhabditomorpha</taxon>
        <taxon>Rhabditoidea</taxon>
        <taxon>Rhabditidae</taxon>
        <taxon>Mesorhabditinae</taxon>
        <taxon>Mesorhabditis</taxon>
    </lineage>
</organism>
<comment type="caution">
    <text evidence="2">The sequence shown here is derived from an EMBL/GenBank/DDBJ whole genome shotgun (WGS) entry which is preliminary data.</text>
</comment>
<keyword evidence="1" id="KW-1133">Transmembrane helix</keyword>
<accession>A0AA36CYW4</accession>
<evidence type="ECO:0000313" key="2">
    <source>
        <dbReference type="EMBL" id="CAJ0576877.1"/>
    </source>
</evidence>
<feature type="non-terminal residue" evidence="2">
    <location>
        <position position="1"/>
    </location>
</feature>
<feature type="transmembrane region" description="Helical" evidence="1">
    <location>
        <begin position="43"/>
        <end position="66"/>
    </location>
</feature>
<dbReference type="Proteomes" id="UP001177023">
    <property type="component" value="Unassembled WGS sequence"/>
</dbReference>
<protein>
    <submittedName>
        <fullName evidence="2">Uncharacterized protein</fullName>
    </submittedName>
</protein>